<protein>
    <recommendedName>
        <fullName evidence="4">HEAT repeat protein</fullName>
    </recommendedName>
</protein>
<comment type="caution">
    <text evidence="2">The sequence shown here is derived from an EMBL/GenBank/DDBJ whole genome shotgun (WGS) entry which is preliminary data.</text>
</comment>
<dbReference type="EMBL" id="SGXG01000001">
    <property type="protein sequence ID" value="RZS98070.1"/>
    <property type="molecule type" value="Genomic_DNA"/>
</dbReference>
<evidence type="ECO:0000313" key="2">
    <source>
        <dbReference type="EMBL" id="RZS98070.1"/>
    </source>
</evidence>
<keyword evidence="1" id="KW-0472">Membrane</keyword>
<keyword evidence="1" id="KW-1133">Transmembrane helix</keyword>
<feature type="transmembrane region" description="Helical" evidence="1">
    <location>
        <begin position="114"/>
        <end position="138"/>
    </location>
</feature>
<reference evidence="2 3" key="1">
    <citation type="submission" date="2019-02" db="EMBL/GenBank/DDBJ databases">
        <title>Genomic Encyclopedia of Archaeal and Bacterial Type Strains, Phase II (KMG-II): from individual species to whole genera.</title>
        <authorList>
            <person name="Goeker M."/>
        </authorList>
    </citation>
    <scope>NUCLEOTIDE SEQUENCE [LARGE SCALE GENOMIC DNA]</scope>
    <source>
        <strain evidence="2 3">DSM 21411</strain>
    </source>
</reference>
<organism evidence="2 3">
    <name type="scientific">Cecembia calidifontis</name>
    <dbReference type="NCBI Taxonomy" id="1187080"/>
    <lineage>
        <taxon>Bacteria</taxon>
        <taxon>Pseudomonadati</taxon>
        <taxon>Bacteroidota</taxon>
        <taxon>Cytophagia</taxon>
        <taxon>Cytophagales</taxon>
        <taxon>Cyclobacteriaceae</taxon>
        <taxon>Cecembia</taxon>
    </lineage>
</organism>
<evidence type="ECO:0008006" key="4">
    <source>
        <dbReference type="Google" id="ProtNLM"/>
    </source>
</evidence>
<gene>
    <name evidence="2" type="ORF">BC751_3702</name>
</gene>
<dbReference type="Proteomes" id="UP000292209">
    <property type="component" value="Unassembled WGS sequence"/>
</dbReference>
<keyword evidence="1" id="KW-0812">Transmembrane</keyword>
<name>A0A4Q7PEI8_9BACT</name>
<feature type="transmembrane region" description="Helical" evidence="1">
    <location>
        <begin position="12"/>
        <end position="37"/>
    </location>
</feature>
<keyword evidence="3" id="KW-1185">Reference proteome</keyword>
<dbReference type="InterPro" id="IPR011989">
    <property type="entry name" value="ARM-like"/>
</dbReference>
<dbReference type="AlphaFoldDB" id="A0A4Q7PEI8"/>
<dbReference type="InterPro" id="IPR016024">
    <property type="entry name" value="ARM-type_fold"/>
</dbReference>
<sequence length="365" mass="43144">MLIDFSFVENGILSIYGVLFILFFGLLTASIFLTLQFQIKRNYIKRKREKIKFEIYDFFSELVFSDDQSEYHYDNQIQNFKQKIPVDAYWCKDLLLYNIINLAKNFKGEQYNRLLAITFKFGLMDYIHSLLSSGFWYMKSKGIYFLKELNYYQSAESIFPFIFSKQANLRFPALLGYISLAKKNPLDVIKEYSNSLSPLEMISLMDVIKKRKLKKPDNLKNWLSLKEDTLLIFALKLVSYYNDLDSAPEVMNLIDNPNQRVRNEVFKSIGKLLLFEAEEVLIKSFYHENDQNQIEIIRTLKEIGGQDTIEFLYYILTLKRSSEVKMAAMNALKALDKNFSKINFLEDKKLDLMKKHVEDRYLENS</sequence>
<accession>A0A4Q7PEI8</accession>
<dbReference type="SUPFAM" id="SSF48371">
    <property type="entry name" value="ARM repeat"/>
    <property type="match status" value="1"/>
</dbReference>
<dbReference type="Gene3D" id="1.25.10.10">
    <property type="entry name" value="Leucine-rich Repeat Variant"/>
    <property type="match status" value="1"/>
</dbReference>
<proteinExistence type="predicted"/>
<evidence type="ECO:0000256" key="1">
    <source>
        <dbReference type="SAM" id="Phobius"/>
    </source>
</evidence>
<evidence type="ECO:0000313" key="3">
    <source>
        <dbReference type="Proteomes" id="UP000292209"/>
    </source>
</evidence>